<evidence type="ECO:0000313" key="2">
    <source>
        <dbReference type="EMBL" id="KAF2717332.1"/>
    </source>
</evidence>
<protein>
    <submittedName>
        <fullName evidence="2">Uncharacterized protein</fullName>
    </submittedName>
</protein>
<dbReference type="EMBL" id="MU003846">
    <property type="protein sequence ID" value="KAF2717332.1"/>
    <property type="molecule type" value="Genomic_DNA"/>
</dbReference>
<sequence>MACCRGVGVASLLLVWLLSVHPSIHPPIHPPILSRPVSFRLDSSVASQCLALPLPPATVAPVAATAAAAAAAATVAALLCTGLDCRCILNPSAPTYSLSSSASSSSCCCLGIWRTSLSLPQCTAYTTSFDYLVVPVPLPLSPALNPFHPHLPPSPFHERSLSHPNLGIDAPSILLIALPRPPPPSVPSPALSLSPSLSVSLSLCLSPSPSLSLSPHFARGTLLPTW</sequence>
<organism evidence="2 3">
    <name type="scientific">Polychaeton citri CBS 116435</name>
    <dbReference type="NCBI Taxonomy" id="1314669"/>
    <lineage>
        <taxon>Eukaryota</taxon>
        <taxon>Fungi</taxon>
        <taxon>Dikarya</taxon>
        <taxon>Ascomycota</taxon>
        <taxon>Pezizomycotina</taxon>
        <taxon>Dothideomycetes</taxon>
        <taxon>Dothideomycetidae</taxon>
        <taxon>Capnodiales</taxon>
        <taxon>Capnodiaceae</taxon>
        <taxon>Polychaeton</taxon>
    </lineage>
</organism>
<dbReference type="Proteomes" id="UP000799441">
    <property type="component" value="Unassembled WGS sequence"/>
</dbReference>
<gene>
    <name evidence="2" type="ORF">K431DRAFT_159142</name>
</gene>
<keyword evidence="1" id="KW-0732">Signal</keyword>
<dbReference type="AlphaFoldDB" id="A0A9P4PYK3"/>
<accession>A0A9P4PYK3</accession>
<feature type="signal peptide" evidence="1">
    <location>
        <begin position="1"/>
        <end position="22"/>
    </location>
</feature>
<evidence type="ECO:0000256" key="1">
    <source>
        <dbReference type="SAM" id="SignalP"/>
    </source>
</evidence>
<proteinExistence type="predicted"/>
<keyword evidence="3" id="KW-1185">Reference proteome</keyword>
<feature type="chain" id="PRO_5040269214" evidence="1">
    <location>
        <begin position="23"/>
        <end position="226"/>
    </location>
</feature>
<name>A0A9P4PYK3_9PEZI</name>
<reference evidence="2" key="1">
    <citation type="journal article" date="2020" name="Stud. Mycol.">
        <title>101 Dothideomycetes genomes: a test case for predicting lifestyles and emergence of pathogens.</title>
        <authorList>
            <person name="Haridas S."/>
            <person name="Albert R."/>
            <person name="Binder M."/>
            <person name="Bloem J."/>
            <person name="Labutti K."/>
            <person name="Salamov A."/>
            <person name="Andreopoulos B."/>
            <person name="Baker S."/>
            <person name="Barry K."/>
            <person name="Bills G."/>
            <person name="Bluhm B."/>
            <person name="Cannon C."/>
            <person name="Castanera R."/>
            <person name="Culley D."/>
            <person name="Daum C."/>
            <person name="Ezra D."/>
            <person name="Gonzalez J."/>
            <person name="Henrissat B."/>
            <person name="Kuo A."/>
            <person name="Liang C."/>
            <person name="Lipzen A."/>
            <person name="Lutzoni F."/>
            <person name="Magnuson J."/>
            <person name="Mondo S."/>
            <person name="Nolan M."/>
            <person name="Ohm R."/>
            <person name="Pangilinan J."/>
            <person name="Park H.-J."/>
            <person name="Ramirez L."/>
            <person name="Alfaro M."/>
            <person name="Sun H."/>
            <person name="Tritt A."/>
            <person name="Yoshinaga Y."/>
            <person name="Zwiers L.-H."/>
            <person name="Turgeon B."/>
            <person name="Goodwin S."/>
            <person name="Spatafora J."/>
            <person name="Crous P."/>
            <person name="Grigoriev I."/>
        </authorList>
    </citation>
    <scope>NUCLEOTIDE SEQUENCE</scope>
    <source>
        <strain evidence="2">CBS 116435</strain>
    </source>
</reference>
<evidence type="ECO:0000313" key="3">
    <source>
        <dbReference type="Proteomes" id="UP000799441"/>
    </source>
</evidence>
<comment type="caution">
    <text evidence="2">The sequence shown here is derived from an EMBL/GenBank/DDBJ whole genome shotgun (WGS) entry which is preliminary data.</text>
</comment>